<dbReference type="InterPro" id="IPR014729">
    <property type="entry name" value="Rossmann-like_a/b/a_fold"/>
</dbReference>
<dbReference type="GO" id="GO:0050660">
    <property type="term" value="F:flavin adenine dinucleotide binding"/>
    <property type="evidence" value="ECO:0007669"/>
    <property type="project" value="InterPro"/>
</dbReference>
<dbReference type="PANTHER" id="PTHR43153">
    <property type="entry name" value="ELECTRON TRANSFER FLAVOPROTEIN ALPHA"/>
    <property type="match status" value="1"/>
</dbReference>
<feature type="compositionally biased region" description="Basic and acidic residues" evidence="3">
    <location>
        <begin position="175"/>
        <end position="188"/>
    </location>
</feature>
<evidence type="ECO:0000313" key="6">
    <source>
        <dbReference type="Proteomes" id="UP000747542"/>
    </source>
</evidence>
<dbReference type="PANTHER" id="PTHR43153:SF1">
    <property type="entry name" value="ELECTRON TRANSFER FLAVOPROTEIN SUBUNIT ALPHA, MITOCHONDRIAL"/>
    <property type="match status" value="1"/>
</dbReference>
<dbReference type="InterPro" id="IPR033947">
    <property type="entry name" value="ETF_alpha_N"/>
</dbReference>
<dbReference type="EMBL" id="JAHLQT010021820">
    <property type="protein sequence ID" value="KAG7167180.1"/>
    <property type="molecule type" value="Genomic_DNA"/>
</dbReference>
<evidence type="ECO:0000313" key="5">
    <source>
        <dbReference type="EMBL" id="KAG7167180.1"/>
    </source>
</evidence>
<dbReference type="Gene3D" id="3.40.50.620">
    <property type="entry name" value="HUPs"/>
    <property type="match status" value="1"/>
</dbReference>
<dbReference type="AlphaFoldDB" id="A0A8J5MWL0"/>
<evidence type="ECO:0000259" key="4">
    <source>
        <dbReference type="SMART" id="SM00893"/>
    </source>
</evidence>
<keyword evidence="6" id="KW-1185">Reference proteome</keyword>
<organism evidence="5 6">
    <name type="scientific">Homarus americanus</name>
    <name type="common">American lobster</name>
    <dbReference type="NCBI Taxonomy" id="6706"/>
    <lineage>
        <taxon>Eukaryota</taxon>
        <taxon>Metazoa</taxon>
        <taxon>Ecdysozoa</taxon>
        <taxon>Arthropoda</taxon>
        <taxon>Crustacea</taxon>
        <taxon>Multicrustacea</taxon>
        <taxon>Malacostraca</taxon>
        <taxon>Eumalacostraca</taxon>
        <taxon>Eucarida</taxon>
        <taxon>Decapoda</taxon>
        <taxon>Pleocyemata</taxon>
        <taxon>Astacidea</taxon>
        <taxon>Nephropoidea</taxon>
        <taxon>Nephropidae</taxon>
        <taxon>Homarus</taxon>
    </lineage>
</organism>
<feature type="region of interest" description="Disordered" evidence="3">
    <location>
        <begin position="164"/>
        <end position="188"/>
    </location>
</feature>
<name>A0A8J5MWL0_HOMAM</name>
<comment type="subcellular location">
    <subcellularLocation>
        <location evidence="1">Mitochondrion matrix</location>
    </subcellularLocation>
</comment>
<evidence type="ECO:0000256" key="1">
    <source>
        <dbReference type="ARBA" id="ARBA00004305"/>
    </source>
</evidence>
<dbReference type="CDD" id="cd01715">
    <property type="entry name" value="ETF_alpha"/>
    <property type="match status" value="1"/>
</dbReference>
<gene>
    <name evidence="5" type="primary">Etfa-L</name>
    <name evidence="5" type="ORF">Hamer_G017084</name>
</gene>
<comment type="similarity">
    <text evidence="2">Belongs to the ETF alpha-subunit/FixB family.</text>
</comment>
<dbReference type="InterPro" id="IPR014730">
    <property type="entry name" value="ETF_a/b_N"/>
</dbReference>
<reference evidence="5" key="1">
    <citation type="journal article" date="2021" name="Sci. Adv.">
        <title>The American lobster genome reveals insights on longevity, neural, and immune adaptations.</title>
        <authorList>
            <person name="Polinski J.M."/>
            <person name="Zimin A.V."/>
            <person name="Clark K.F."/>
            <person name="Kohn A.B."/>
            <person name="Sadowski N."/>
            <person name="Timp W."/>
            <person name="Ptitsyn A."/>
            <person name="Khanna P."/>
            <person name="Romanova D.Y."/>
            <person name="Williams P."/>
            <person name="Greenwood S.J."/>
            <person name="Moroz L.L."/>
            <person name="Walt D.R."/>
            <person name="Bodnar A.G."/>
        </authorList>
    </citation>
    <scope>NUCLEOTIDE SEQUENCE</scope>
    <source>
        <strain evidence="5">GMGI-L3</strain>
    </source>
</reference>
<comment type="caution">
    <text evidence="5">The sequence shown here is derived from an EMBL/GenBank/DDBJ whole genome shotgun (WGS) entry which is preliminary data.</text>
</comment>
<evidence type="ECO:0000256" key="2">
    <source>
        <dbReference type="ARBA" id="ARBA00005817"/>
    </source>
</evidence>
<dbReference type="FunFam" id="3.40.50.620:FF:000041">
    <property type="entry name" value="Electron transfer flavoprotein alpha subunit"/>
    <property type="match status" value="1"/>
</dbReference>
<dbReference type="InterPro" id="IPR001308">
    <property type="entry name" value="ETF_a/FixB"/>
</dbReference>
<accession>A0A8J5MWL0</accession>
<sequence length="188" mass="19968">MKAAGRRLQSTLVVAEHDNKTVTPITLNAISASKKLGGDVTCLVVAELSKTSGVSKILVADSEALVGFMPEYLTPLILATQDQFKFTHIVAGASAQGKSLLPRVAAKLDVSPISDIIEIKAPDTFVRSIYAGNALLTLKSKDPIKVITVRGTSFEAVSLDGGNAASDEVAMPDVPADRYQRRSGDEEW</sequence>
<dbReference type="SMART" id="SM00893">
    <property type="entry name" value="ETF"/>
    <property type="match status" value="1"/>
</dbReference>
<dbReference type="Pfam" id="PF01012">
    <property type="entry name" value="ETF"/>
    <property type="match status" value="1"/>
</dbReference>
<protein>
    <submittedName>
        <fullName evidence="5">Electron transfer flavoprotein subunit alpha-like</fullName>
    </submittedName>
</protein>
<dbReference type="Proteomes" id="UP000747542">
    <property type="component" value="Unassembled WGS sequence"/>
</dbReference>
<feature type="domain" description="Electron transfer flavoprotein alpha/beta-subunit N-terminal" evidence="4">
    <location>
        <begin position="11"/>
        <end position="182"/>
    </location>
</feature>
<proteinExistence type="inferred from homology"/>
<dbReference type="GO" id="GO:0005759">
    <property type="term" value="C:mitochondrial matrix"/>
    <property type="evidence" value="ECO:0007669"/>
    <property type="project" value="UniProtKB-SubCell"/>
</dbReference>
<dbReference type="GO" id="GO:0033539">
    <property type="term" value="P:fatty acid beta-oxidation using acyl-CoA dehydrogenase"/>
    <property type="evidence" value="ECO:0007669"/>
    <property type="project" value="TreeGrafter"/>
</dbReference>
<evidence type="ECO:0000256" key="3">
    <source>
        <dbReference type="SAM" id="MobiDB-lite"/>
    </source>
</evidence>
<dbReference type="GO" id="GO:0009055">
    <property type="term" value="F:electron transfer activity"/>
    <property type="evidence" value="ECO:0007669"/>
    <property type="project" value="InterPro"/>
</dbReference>
<dbReference type="SUPFAM" id="SSF52402">
    <property type="entry name" value="Adenine nucleotide alpha hydrolases-like"/>
    <property type="match status" value="1"/>
</dbReference>